<organism evidence="6 7">
    <name type="scientific">Cotesia glomerata</name>
    <name type="common">Lepidopteran parasitic wasp</name>
    <name type="synonym">Apanteles glomeratus</name>
    <dbReference type="NCBI Taxonomy" id="32391"/>
    <lineage>
        <taxon>Eukaryota</taxon>
        <taxon>Metazoa</taxon>
        <taxon>Ecdysozoa</taxon>
        <taxon>Arthropoda</taxon>
        <taxon>Hexapoda</taxon>
        <taxon>Insecta</taxon>
        <taxon>Pterygota</taxon>
        <taxon>Neoptera</taxon>
        <taxon>Endopterygota</taxon>
        <taxon>Hymenoptera</taxon>
        <taxon>Apocrita</taxon>
        <taxon>Ichneumonoidea</taxon>
        <taxon>Braconidae</taxon>
        <taxon>Microgastrinae</taxon>
        <taxon>Cotesia</taxon>
    </lineage>
</organism>
<sequence length="97" mass="11101">MFSFRYCCSFVIITLNIISAMEIQENTHKLSDMVMKCGRDLADFVFDVCSDAGIHNVKPSDFGNNGFGLDDECCRKSCLVEDIFRYCSNYHSDELFI</sequence>
<evidence type="ECO:0000313" key="7">
    <source>
        <dbReference type="Proteomes" id="UP000826195"/>
    </source>
</evidence>
<gene>
    <name evidence="6" type="ORF">KQX54_005776</name>
</gene>
<proteinExistence type="inferred from homology"/>
<feature type="signal peptide" evidence="4">
    <location>
        <begin position="1"/>
        <end position="20"/>
    </location>
</feature>
<name>A0AAV7HVS1_COTGL</name>
<dbReference type="Proteomes" id="UP000826195">
    <property type="component" value="Unassembled WGS sequence"/>
</dbReference>
<dbReference type="PRINTS" id="PR00276">
    <property type="entry name" value="INSULINFAMLY"/>
</dbReference>
<dbReference type="EMBL" id="JAHXZJ010002982">
    <property type="protein sequence ID" value="KAH0534601.1"/>
    <property type="molecule type" value="Genomic_DNA"/>
</dbReference>
<dbReference type="SMART" id="SM00078">
    <property type="entry name" value="IlGF"/>
    <property type="match status" value="1"/>
</dbReference>
<dbReference type="InterPro" id="IPR036438">
    <property type="entry name" value="Insulin-like_sf"/>
</dbReference>
<feature type="domain" description="Insulin-like" evidence="5">
    <location>
        <begin position="37"/>
        <end position="87"/>
    </location>
</feature>
<comment type="similarity">
    <text evidence="1">Belongs to the insulin family.</text>
</comment>
<evidence type="ECO:0000256" key="4">
    <source>
        <dbReference type="SAM" id="SignalP"/>
    </source>
</evidence>
<keyword evidence="7" id="KW-1185">Reference proteome</keyword>
<dbReference type="GO" id="GO:0005179">
    <property type="term" value="F:hormone activity"/>
    <property type="evidence" value="ECO:0007669"/>
    <property type="project" value="InterPro"/>
</dbReference>
<dbReference type="InterPro" id="IPR022352">
    <property type="entry name" value="Ins/IGF/rlx"/>
</dbReference>
<reference evidence="6 7" key="1">
    <citation type="journal article" date="2021" name="J. Hered.">
        <title>A chromosome-level genome assembly of the parasitoid wasp, Cotesia glomerata (Hymenoptera: Braconidae).</title>
        <authorList>
            <person name="Pinto B.J."/>
            <person name="Weis J.J."/>
            <person name="Gamble T."/>
            <person name="Ode P.J."/>
            <person name="Paul R."/>
            <person name="Zaspel J.M."/>
        </authorList>
    </citation>
    <scope>NUCLEOTIDE SEQUENCE [LARGE SCALE GENOMIC DNA]</scope>
    <source>
        <strain evidence="6">CgM1</strain>
    </source>
</reference>
<evidence type="ECO:0000256" key="1">
    <source>
        <dbReference type="ARBA" id="ARBA00009034"/>
    </source>
</evidence>
<evidence type="ECO:0000256" key="3">
    <source>
        <dbReference type="ARBA" id="ARBA00022729"/>
    </source>
</evidence>
<feature type="chain" id="PRO_5043608359" description="Insulin-like domain-containing protein" evidence="4">
    <location>
        <begin position="21"/>
        <end position="97"/>
    </location>
</feature>
<evidence type="ECO:0000313" key="6">
    <source>
        <dbReference type="EMBL" id="KAH0534601.1"/>
    </source>
</evidence>
<dbReference type="Gene3D" id="1.10.100.10">
    <property type="entry name" value="Insulin-like"/>
    <property type="match status" value="1"/>
</dbReference>
<dbReference type="AlphaFoldDB" id="A0AAV7HVS1"/>
<dbReference type="GO" id="GO:0005576">
    <property type="term" value="C:extracellular region"/>
    <property type="evidence" value="ECO:0007669"/>
    <property type="project" value="InterPro"/>
</dbReference>
<keyword evidence="3 4" id="KW-0732">Signal</keyword>
<dbReference type="InterPro" id="IPR016179">
    <property type="entry name" value="Insulin-like"/>
</dbReference>
<protein>
    <recommendedName>
        <fullName evidence="5">Insulin-like domain-containing protein</fullName>
    </recommendedName>
</protein>
<keyword evidence="2" id="KW-0165">Cleavage on pair of basic residues</keyword>
<accession>A0AAV7HVS1</accession>
<evidence type="ECO:0000259" key="5">
    <source>
        <dbReference type="SMART" id="SM00078"/>
    </source>
</evidence>
<evidence type="ECO:0000256" key="2">
    <source>
        <dbReference type="ARBA" id="ARBA00022685"/>
    </source>
</evidence>
<dbReference type="SUPFAM" id="SSF56994">
    <property type="entry name" value="Insulin-like"/>
    <property type="match status" value="1"/>
</dbReference>
<comment type="caution">
    <text evidence="6">The sequence shown here is derived from an EMBL/GenBank/DDBJ whole genome shotgun (WGS) entry which is preliminary data.</text>
</comment>